<feature type="binding site" evidence="3">
    <location>
        <position position="120"/>
    </location>
    <ligand>
        <name>(6S)-5,6,7,8-tetrahydrofolate</name>
        <dbReference type="ChEBI" id="CHEBI:57453"/>
    </ligand>
</feature>
<comment type="pathway">
    <text evidence="3">One-carbon metabolism; tetrahydrofolate interconversion.</text>
</comment>
<dbReference type="Pfam" id="PF00464">
    <property type="entry name" value="SHMT"/>
    <property type="match status" value="1"/>
</dbReference>
<gene>
    <name evidence="3 6" type="primary">glyA</name>
    <name evidence="6" type="ORF">COY32_00735</name>
</gene>
<evidence type="ECO:0000256" key="1">
    <source>
        <dbReference type="ARBA" id="ARBA00001933"/>
    </source>
</evidence>
<dbReference type="GO" id="GO:0004372">
    <property type="term" value="F:glycine hydroxymethyltransferase activity"/>
    <property type="evidence" value="ECO:0007669"/>
    <property type="project" value="UniProtKB-EC"/>
</dbReference>
<dbReference type="UniPathway" id="UPA00193"/>
<dbReference type="HAMAP" id="MF_00051">
    <property type="entry name" value="SHMT"/>
    <property type="match status" value="1"/>
</dbReference>
<dbReference type="CDD" id="cd00378">
    <property type="entry name" value="SHMT"/>
    <property type="match status" value="1"/>
</dbReference>
<dbReference type="InterPro" id="IPR015421">
    <property type="entry name" value="PyrdxlP-dep_Trfase_major"/>
</dbReference>
<comment type="cofactor">
    <cofactor evidence="1 3 4">
        <name>pyridoxal 5'-phosphate</name>
        <dbReference type="ChEBI" id="CHEBI:597326"/>
    </cofactor>
</comment>
<evidence type="ECO:0000313" key="6">
    <source>
        <dbReference type="EMBL" id="PIZ48037.1"/>
    </source>
</evidence>
<keyword evidence="2 3" id="KW-0663">Pyridoxal phosphate</keyword>
<protein>
    <recommendedName>
        <fullName evidence="3">Probable serine hydroxymethyltransferase</fullName>
        <shortName evidence="3">SHMT</shortName>
        <shortName evidence="3">Serine methylase</shortName>
        <ecNumber evidence="3">2.1.2.1</ecNumber>
    </recommendedName>
</protein>
<feature type="domain" description="Serine hydroxymethyltransferase-like" evidence="5">
    <location>
        <begin position="3"/>
        <end position="389"/>
    </location>
</feature>
<keyword evidence="6" id="KW-0489">Methyltransferase</keyword>
<evidence type="ECO:0000313" key="7">
    <source>
        <dbReference type="Proteomes" id="UP000228920"/>
    </source>
</evidence>
<comment type="caution">
    <text evidence="3">Lacks conserved residue(s) required for the propagation of feature annotation.</text>
</comment>
<keyword evidence="3 6" id="KW-0808">Transferase</keyword>
<dbReference type="NCBIfam" id="NF000586">
    <property type="entry name" value="PRK00011.1"/>
    <property type="match status" value="1"/>
</dbReference>
<dbReference type="EC" id="2.1.2.1" evidence="3"/>
<dbReference type="PANTHER" id="PTHR11680">
    <property type="entry name" value="SERINE HYDROXYMETHYLTRANSFERASE"/>
    <property type="match status" value="1"/>
</dbReference>
<dbReference type="EMBL" id="PFNL01000018">
    <property type="protein sequence ID" value="PIZ48037.1"/>
    <property type="molecule type" value="Genomic_DNA"/>
</dbReference>
<evidence type="ECO:0000259" key="5">
    <source>
        <dbReference type="Pfam" id="PF00464"/>
    </source>
</evidence>
<dbReference type="GO" id="GO:0005737">
    <property type="term" value="C:cytoplasm"/>
    <property type="evidence" value="ECO:0007669"/>
    <property type="project" value="UniProtKB-SubCell"/>
</dbReference>
<organism evidence="6 7">
    <name type="scientific">candidate division WWE3 bacterium CG_4_10_14_0_2_um_filter_41_14</name>
    <dbReference type="NCBI Taxonomy" id="1975072"/>
    <lineage>
        <taxon>Bacteria</taxon>
        <taxon>Katanobacteria</taxon>
    </lineage>
</organism>
<dbReference type="GO" id="GO:0035999">
    <property type="term" value="P:tetrahydrofolate interconversion"/>
    <property type="evidence" value="ECO:0007669"/>
    <property type="project" value="UniProtKB-UniRule"/>
</dbReference>
<dbReference type="SUPFAM" id="SSF53383">
    <property type="entry name" value="PLP-dependent transferases"/>
    <property type="match status" value="1"/>
</dbReference>
<comment type="caution">
    <text evidence="6">The sequence shown here is derived from an EMBL/GenBank/DDBJ whole genome shotgun (WGS) entry which is preliminary data.</text>
</comment>
<dbReference type="GO" id="GO:0030170">
    <property type="term" value="F:pyridoxal phosphate binding"/>
    <property type="evidence" value="ECO:0007669"/>
    <property type="project" value="UniProtKB-UniRule"/>
</dbReference>
<reference evidence="7" key="1">
    <citation type="submission" date="2017-09" db="EMBL/GenBank/DDBJ databases">
        <title>Depth-based differentiation of microbial function through sediment-hosted aquifers and enrichment of novel symbionts in the deep terrestrial subsurface.</title>
        <authorList>
            <person name="Probst A.J."/>
            <person name="Ladd B."/>
            <person name="Jarett J.K."/>
            <person name="Geller-Mcgrath D.E."/>
            <person name="Sieber C.M.K."/>
            <person name="Emerson J.B."/>
            <person name="Anantharaman K."/>
            <person name="Thomas B.C."/>
            <person name="Malmstrom R."/>
            <person name="Stieglmeier M."/>
            <person name="Klingl A."/>
            <person name="Woyke T."/>
            <person name="Ryan C.M."/>
            <person name="Banfield J.F."/>
        </authorList>
    </citation>
    <scope>NUCLEOTIDE SEQUENCE [LARGE SCALE GENOMIC DNA]</scope>
</reference>
<comment type="similarity">
    <text evidence="3">Belongs to the SHMT family.</text>
</comment>
<feature type="binding site" evidence="3">
    <location>
        <begin position="124"/>
        <end position="126"/>
    </location>
    <ligand>
        <name>(6S)-5,6,7,8-tetrahydrofolate</name>
        <dbReference type="ChEBI" id="CHEBI:57453"/>
    </ligand>
</feature>
<dbReference type="InterPro" id="IPR039429">
    <property type="entry name" value="SHMT-like_dom"/>
</dbReference>
<comment type="catalytic activity">
    <reaction evidence="3">
        <text>(6R)-5,10-methylene-5,6,7,8-tetrahydrofolate + glycine + H2O = (6S)-5,6,7,8-tetrahydrofolate + L-serine</text>
        <dbReference type="Rhea" id="RHEA:15481"/>
        <dbReference type="ChEBI" id="CHEBI:15377"/>
        <dbReference type="ChEBI" id="CHEBI:15636"/>
        <dbReference type="ChEBI" id="CHEBI:33384"/>
        <dbReference type="ChEBI" id="CHEBI:57305"/>
        <dbReference type="ChEBI" id="CHEBI:57453"/>
        <dbReference type="EC" id="2.1.2.1"/>
    </reaction>
</comment>
<keyword evidence="3" id="KW-0554">One-carbon metabolism</keyword>
<comment type="subunit">
    <text evidence="3">Homodimer.</text>
</comment>
<dbReference type="InterPro" id="IPR015422">
    <property type="entry name" value="PyrdxlP-dep_Trfase_small"/>
</dbReference>
<accession>A0A2M7TLL8</accession>
<name>A0A2M7TLL8_UNCKA</name>
<dbReference type="AlphaFoldDB" id="A0A2M7TLL8"/>
<comment type="subcellular location">
    <subcellularLocation>
        <location evidence="3">Cytoplasm</location>
    </subcellularLocation>
</comment>
<evidence type="ECO:0000256" key="4">
    <source>
        <dbReference type="PIRSR" id="PIRSR000412-50"/>
    </source>
</evidence>
<comment type="function">
    <text evidence="3">Catalyzes the reversible interconversion of serine and glycine with tetrahydrofolate (THF) serving as the one-carbon carrier. This reaction serves as the major source of one-carbon groups required for the biosynthesis of purines, thymidylate, methionine, and other important biomolecules.</text>
</comment>
<dbReference type="Gene3D" id="3.40.640.10">
    <property type="entry name" value="Type I PLP-dependent aspartate aminotransferase-like (Major domain)"/>
    <property type="match status" value="1"/>
</dbReference>
<dbReference type="Proteomes" id="UP000228920">
    <property type="component" value="Unassembled WGS sequence"/>
</dbReference>
<dbReference type="Gene3D" id="3.90.1150.10">
    <property type="entry name" value="Aspartate Aminotransferase, domain 1"/>
    <property type="match status" value="1"/>
</dbReference>
<dbReference type="GO" id="GO:0019264">
    <property type="term" value="P:glycine biosynthetic process from serine"/>
    <property type="evidence" value="ECO:0007669"/>
    <property type="project" value="InterPro"/>
</dbReference>
<dbReference type="PIRSF" id="PIRSF000412">
    <property type="entry name" value="SHMT"/>
    <property type="match status" value="1"/>
</dbReference>
<dbReference type="InterPro" id="IPR049943">
    <property type="entry name" value="Ser_HO-MeTrfase-like"/>
</dbReference>
<dbReference type="InterPro" id="IPR015424">
    <property type="entry name" value="PyrdxlP-dep_Trfase"/>
</dbReference>
<dbReference type="PANTHER" id="PTHR11680:SF35">
    <property type="entry name" value="SERINE HYDROXYMETHYLTRANSFERASE 1"/>
    <property type="match status" value="1"/>
</dbReference>
<sequence length="423" mass="46444">MSLSNIDPEIFTFLTKESLRQREQLQMIPSENYTSRAVQEAVGSVLMNKYSEGQVGKRYYQGNFFIDRIEEITKSRALTLFNLDEAEWGVNVQAVTGSVANLAVYSALIEPGDTIMGMFLYHGGHLSHGWQLPDGKKVSFTSHIYNPTYYYVNEETQTLDYDDVQKQAHIHNPKIIISGGTAYPREINHKKMREIADSVGAYYLADIAHEAGLVATGVNASPFEYAHVVTMTTRKTLRGPVGAIIFTRNDLIAKINRAVFPGLQGGPQNHSIAGIGVCLHEAMQPAFHVYAKQVIKNAQMIASELIKRDYNVISGGTDKHLVLVNLENKGITGKEAAIALEKANIIVNANTVPGSDAKPMDPSGIRLGSPALTSRGMKTTDMQKIAGWIDTVISNPTDENIFATLANEVKTFALNFPVPGLDD</sequence>
<proteinExistence type="inferred from homology"/>
<dbReference type="InterPro" id="IPR001085">
    <property type="entry name" value="Ser_HO-MeTrfase"/>
</dbReference>
<evidence type="ECO:0000256" key="3">
    <source>
        <dbReference type="HAMAP-Rule" id="MF_00051"/>
    </source>
</evidence>
<dbReference type="GO" id="GO:0008168">
    <property type="term" value="F:methyltransferase activity"/>
    <property type="evidence" value="ECO:0007669"/>
    <property type="project" value="UniProtKB-KW"/>
</dbReference>
<feature type="modified residue" description="N6-(pyridoxal phosphate)lysine" evidence="3 4">
    <location>
        <position position="235"/>
    </location>
</feature>
<dbReference type="GO" id="GO:0032259">
    <property type="term" value="P:methylation"/>
    <property type="evidence" value="ECO:0007669"/>
    <property type="project" value="UniProtKB-KW"/>
</dbReference>
<evidence type="ECO:0000256" key="2">
    <source>
        <dbReference type="ARBA" id="ARBA00022898"/>
    </source>
</evidence>
<keyword evidence="3" id="KW-0963">Cytoplasm</keyword>